<evidence type="ECO:0000256" key="1">
    <source>
        <dbReference type="SAM" id="Phobius"/>
    </source>
</evidence>
<protein>
    <submittedName>
        <fullName evidence="2">Uncharacterized protein</fullName>
    </submittedName>
</protein>
<dbReference type="Proteomes" id="UP000013827">
    <property type="component" value="Unassembled WGS sequence"/>
</dbReference>
<keyword evidence="3" id="KW-1185">Reference proteome</keyword>
<dbReference type="KEGG" id="ehx:EMIHUDRAFT_209507"/>
<reference evidence="3" key="1">
    <citation type="journal article" date="2013" name="Nature">
        <title>Pan genome of the phytoplankton Emiliania underpins its global distribution.</title>
        <authorList>
            <person name="Read B.A."/>
            <person name="Kegel J."/>
            <person name="Klute M.J."/>
            <person name="Kuo A."/>
            <person name="Lefebvre S.C."/>
            <person name="Maumus F."/>
            <person name="Mayer C."/>
            <person name="Miller J."/>
            <person name="Monier A."/>
            <person name="Salamov A."/>
            <person name="Young J."/>
            <person name="Aguilar M."/>
            <person name="Claverie J.M."/>
            <person name="Frickenhaus S."/>
            <person name="Gonzalez K."/>
            <person name="Herman E.K."/>
            <person name="Lin Y.C."/>
            <person name="Napier J."/>
            <person name="Ogata H."/>
            <person name="Sarno A.F."/>
            <person name="Shmutz J."/>
            <person name="Schroeder D."/>
            <person name="de Vargas C."/>
            <person name="Verret F."/>
            <person name="von Dassow P."/>
            <person name="Valentin K."/>
            <person name="Van de Peer Y."/>
            <person name="Wheeler G."/>
            <person name="Dacks J.B."/>
            <person name="Delwiche C.F."/>
            <person name="Dyhrman S.T."/>
            <person name="Glockner G."/>
            <person name="John U."/>
            <person name="Richards T."/>
            <person name="Worden A.Z."/>
            <person name="Zhang X."/>
            <person name="Grigoriev I.V."/>
            <person name="Allen A.E."/>
            <person name="Bidle K."/>
            <person name="Borodovsky M."/>
            <person name="Bowler C."/>
            <person name="Brownlee C."/>
            <person name="Cock J.M."/>
            <person name="Elias M."/>
            <person name="Gladyshev V.N."/>
            <person name="Groth M."/>
            <person name="Guda C."/>
            <person name="Hadaegh A."/>
            <person name="Iglesias-Rodriguez M.D."/>
            <person name="Jenkins J."/>
            <person name="Jones B.M."/>
            <person name="Lawson T."/>
            <person name="Leese F."/>
            <person name="Lindquist E."/>
            <person name="Lobanov A."/>
            <person name="Lomsadze A."/>
            <person name="Malik S.B."/>
            <person name="Marsh M.E."/>
            <person name="Mackinder L."/>
            <person name="Mock T."/>
            <person name="Mueller-Roeber B."/>
            <person name="Pagarete A."/>
            <person name="Parker M."/>
            <person name="Probert I."/>
            <person name="Quesneville H."/>
            <person name="Raines C."/>
            <person name="Rensing S.A."/>
            <person name="Riano-Pachon D.M."/>
            <person name="Richier S."/>
            <person name="Rokitta S."/>
            <person name="Shiraiwa Y."/>
            <person name="Soanes D.M."/>
            <person name="van der Giezen M."/>
            <person name="Wahlund T.M."/>
            <person name="Williams B."/>
            <person name="Wilson W."/>
            <person name="Wolfe G."/>
            <person name="Wurch L.L."/>
        </authorList>
    </citation>
    <scope>NUCLEOTIDE SEQUENCE</scope>
</reference>
<dbReference type="HOGENOM" id="CLU_766004_0_0_1"/>
<name>A0A0D3J5T8_EMIH1</name>
<evidence type="ECO:0000313" key="3">
    <source>
        <dbReference type="Proteomes" id="UP000013827"/>
    </source>
</evidence>
<proteinExistence type="predicted"/>
<accession>A0A0D3J5T8</accession>
<evidence type="ECO:0000313" key="2">
    <source>
        <dbReference type="EnsemblProtists" id="EOD18873"/>
    </source>
</evidence>
<dbReference type="RefSeq" id="XP_005771302.1">
    <property type="nucleotide sequence ID" value="XM_005771245.1"/>
</dbReference>
<keyword evidence="1" id="KW-0472">Membrane</keyword>
<dbReference type="AlphaFoldDB" id="A0A0D3J5T8"/>
<keyword evidence="1" id="KW-1133">Transmembrane helix</keyword>
<dbReference type="EnsemblProtists" id="EOD18873">
    <property type="protein sequence ID" value="EOD18873"/>
    <property type="gene ID" value="EMIHUDRAFT_209507"/>
</dbReference>
<feature type="transmembrane region" description="Helical" evidence="1">
    <location>
        <begin position="20"/>
        <end position="38"/>
    </location>
</feature>
<keyword evidence="1" id="KW-0812">Transmembrane</keyword>
<sequence length="362" mass="38957">MASRASRAFSFVENTSLRGLAGSCALAGAGVVVSGLVMRQRMLREHPICQTACDQLERSEEVRRWLGAGEVSTGGVVGGYVDIQEGTAAFRIPLGRSADGGAAYARVEAEAEWLRASVPESKWAPSREPSAIPSAVRNLLPNTQALLGDSEAHRFVLTLATAVMANAVAFTYLHRRARGLERVLELLRLPVDRPAAKLRAAAMRVAERSIEARALQPKQEGGGLYGWQAADTLYALAPVVSPAAAYDLLLAARRDGNGERRPRSNWSERERASRKFVAVCTLGEWELTHVSLAEPAETQVRLTRGGLATGDSLAIAQAAVAEMIGAAEKVPAFGPFEKKQKSRMHNEREAAADRAMTMMISA</sequence>
<reference evidence="2" key="2">
    <citation type="submission" date="2024-10" db="UniProtKB">
        <authorList>
            <consortium name="EnsemblProtists"/>
        </authorList>
    </citation>
    <scope>IDENTIFICATION</scope>
</reference>
<dbReference type="PaxDb" id="2903-EOD18873"/>
<dbReference type="GeneID" id="17264420"/>
<organism evidence="2 3">
    <name type="scientific">Emiliania huxleyi (strain CCMP1516)</name>
    <dbReference type="NCBI Taxonomy" id="280463"/>
    <lineage>
        <taxon>Eukaryota</taxon>
        <taxon>Haptista</taxon>
        <taxon>Haptophyta</taxon>
        <taxon>Prymnesiophyceae</taxon>
        <taxon>Isochrysidales</taxon>
        <taxon>Noelaerhabdaceae</taxon>
        <taxon>Emiliania</taxon>
    </lineage>
</organism>
<feature type="transmembrane region" description="Helical" evidence="1">
    <location>
        <begin position="155"/>
        <end position="173"/>
    </location>
</feature>